<keyword evidence="1" id="KW-0540">Nuclease</keyword>
<keyword evidence="1" id="KW-0378">Hydrolase</keyword>
<protein>
    <recommendedName>
        <fullName evidence="1">Head completion nuclease</fullName>
        <ecNumber evidence="1">3.1.-.-</ecNumber>
    </recommendedName>
</protein>
<dbReference type="InterPro" id="IPR046390">
    <property type="entry name" value="NUCL_HEAD_T4"/>
</dbReference>
<dbReference type="InterPro" id="IPR014833">
    <property type="entry name" value="TnsA_N"/>
</dbReference>
<dbReference type="Gene3D" id="3.40.91.30">
    <property type="match status" value="1"/>
</dbReference>
<evidence type="ECO:0000256" key="1">
    <source>
        <dbReference type="HAMAP-Rule" id="MF_04160"/>
    </source>
</evidence>
<evidence type="ECO:0000313" key="4">
    <source>
        <dbReference type="Proteomes" id="UP000221947"/>
    </source>
</evidence>
<gene>
    <name evidence="3" type="ORF">PHIM7_102</name>
</gene>
<dbReference type="EC" id="3.1.-.-" evidence="1"/>
<feature type="active site" evidence="1">
    <location>
        <position position="29"/>
    </location>
</feature>
<name>A0A0F6WBS1_9CAUD</name>
<keyword evidence="4" id="KW-1185">Reference proteome</keyword>
<evidence type="ECO:0000313" key="3">
    <source>
        <dbReference type="EMBL" id="AKF12649.1"/>
    </source>
</evidence>
<keyword evidence="1" id="KW-0269">Exonuclease</keyword>
<proteinExistence type="inferred from homology"/>
<organism evidence="3 4">
    <name type="scientific">Sinorhizobium phage phiM7</name>
    <dbReference type="NCBI Taxonomy" id="1647403"/>
    <lineage>
        <taxon>Viruses</taxon>
        <taxon>Duplodnaviria</taxon>
        <taxon>Heunggongvirae</taxon>
        <taxon>Uroviricota</taxon>
        <taxon>Caudoviricetes</taxon>
        <taxon>Emdodecavirus</taxon>
        <taxon>Emdodecavirus M7</taxon>
    </lineage>
</organism>
<dbReference type="GO" id="GO:0004527">
    <property type="term" value="F:exonuclease activity"/>
    <property type="evidence" value="ECO:0007669"/>
    <property type="project" value="UniProtKB-UniRule"/>
</dbReference>
<accession>A0A0F6WBS1</accession>
<comment type="function">
    <text evidence="1">During phage morphogenesis, plays an essential role in the head-tail joining step. The associated nuclease activity is essential for morphogenesis, possibly by cleaving packaged DNA to enable the joining of heads to tails. Displays both exo- and endonuclease activity.</text>
</comment>
<keyword evidence="1" id="KW-0255">Endonuclease</keyword>
<reference evidence="3 4" key="1">
    <citation type="submission" date="2015-04" db="EMBL/GenBank/DDBJ databases">
        <authorList>
            <person name="Schouten J.T."/>
            <person name="Crockett J.T."/>
            <person name="Hodson T.S."/>
            <person name="Hyde J.R."/>
            <person name="Smith T.A."/>
            <person name="Merrill B.D."/>
            <person name="Crook M.B."/>
            <person name="Griffitts J.S."/>
            <person name="Burnett S.H."/>
            <person name="Grose J.H."/>
            <person name="Breakwell D.P."/>
        </authorList>
    </citation>
    <scope>NUCLEOTIDE SEQUENCE [LARGE SCALE GENOMIC DNA]</scope>
</reference>
<feature type="active site" evidence="1">
    <location>
        <position position="87"/>
    </location>
</feature>
<dbReference type="EMBL" id="KR052480">
    <property type="protein sequence ID" value="AKF12649.1"/>
    <property type="molecule type" value="Genomic_DNA"/>
</dbReference>
<feature type="domain" description="TnsA endonuclease N-terminal" evidence="2">
    <location>
        <begin position="39"/>
        <end position="145"/>
    </location>
</feature>
<evidence type="ECO:0000259" key="2">
    <source>
        <dbReference type="Pfam" id="PF08722"/>
    </source>
</evidence>
<dbReference type="Pfam" id="PF08722">
    <property type="entry name" value="Tn7_TnsA-like_N"/>
    <property type="match status" value="1"/>
</dbReference>
<comment type="similarity">
    <text evidence="1">Belongs to the Caudovirales head completion nuclease family.</text>
</comment>
<dbReference type="HAMAP" id="MF_04160">
    <property type="entry name" value="NUCL_HEAD_T4"/>
    <property type="match status" value="1"/>
</dbReference>
<sequence>MARKGRYKPINPKKYKGDPTNIVWRSQWEALLMRYLDLHPHVIEWSSEEIVIPYISSVDGRWHRYFVDFYAKMKKGDKVETVLIEVKPHAQTKPPDISKAKMLKSGKPGMRYLNEVKTWAINSSKWSAAREYCADRGWHFLIFDEYSLGIKKRK</sequence>
<feature type="active site" evidence="1">
    <location>
        <position position="68"/>
    </location>
</feature>
<dbReference type="Proteomes" id="UP000221947">
    <property type="component" value="Segment"/>
</dbReference>
<dbReference type="GO" id="GO:0004519">
    <property type="term" value="F:endonuclease activity"/>
    <property type="evidence" value="ECO:0007669"/>
    <property type="project" value="UniProtKB-UniRule"/>
</dbReference>